<feature type="compositionally biased region" description="Basic residues" evidence="6">
    <location>
        <begin position="294"/>
        <end position="304"/>
    </location>
</feature>
<dbReference type="SMART" id="SM00186">
    <property type="entry name" value="FBG"/>
    <property type="match status" value="1"/>
</dbReference>
<dbReference type="PANTHER" id="PTHR47221:SF5">
    <property type="entry name" value="FIBRINOGEN C-TERMINAL DOMAIN-CONTAINING PROTEIN"/>
    <property type="match status" value="1"/>
</dbReference>
<keyword evidence="7" id="KW-0732">Signal</keyword>
<dbReference type="PROSITE" id="PS51406">
    <property type="entry name" value="FIBRINOGEN_C_2"/>
    <property type="match status" value="1"/>
</dbReference>
<dbReference type="AlphaFoldDB" id="A0A8J2WMR6"/>
<keyword evidence="5" id="KW-0175">Coiled coil</keyword>
<reference evidence="9" key="1">
    <citation type="submission" date="2021-11" db="EMBL/GenBank/DDBJ databases">
        <authorList>
            <person name="Schell T."/>
        </authorList>
    </citation>
    <scope>NUCLEOTIDE SEQUENCE</scope>
    <source>
        <strain evidence="9">M5</strain>
    </source>
</reference>
<dbReference type="GO" id="GO:0005201">
    <property type="term" value="F:extracellular matrix structural constituent"/>
    <property type="evidence" value="ECO:0007669"/>
    <property type="project" value="TreeGrafter"/>
</dbReference>
<proteinExistence type="predicted"/>
<keyword evidence="10" id="KW-1185">Reference proteome</keyword>
<feature type="region of interest" description="Disordered" evidence="6">
    <location>
        <begin position="279"/>
        <end position="304"/>
    </location>
</feature>
<dbReference type="GO" id="GO:0030674">
    <property type="term" value="F:protein-macromolecule adaptor activity"/>
    <property type="evidence" value="ECO:0007669"/>
    <property type="project" value="TreeGrafter"/>
</dbReference>
<evidence type="ECO:0000313" key="10">
    <source>
        <dbReference type="Proteomes" id="UP000789390"/>
    </source>
</evidence>
<evidence type="ECO:0000256" key="6">
    <source>
        <dbReference type="SAM" id="MobiDB-lite"/>
    </source>
</evidence>
<gene>
    <name evidence="9" type="ORF">DGAL_LOCUS15846</name>
</gene>
<keyword evidence="2" id="KW-0964">Secreted</keyword>
<organism evidence="9 10">
    <name type="scientific">Daphnia galeata</name>
    <dbReference type="NCBI Taxonomy" id="27404"/>
    <lineage>
        <taxon>Eukaryota</taxon>
        <taxon>Metazoa</taxon>
        <taxon>Ecdysozoa</taxon>
        <taxon>Arthropoda</taxon>
        <taxon>Crustacea</taxon>
        <taxon>Branchiopoda</taxon>
        <taxon>Diplostraca</taxon>
        <taxon>Cladocera</taxon>
        <taxon>Anomopoda</taxon>
        <taxon>Daphniidae</taxon>
        <taxon>Daphnia</taxon>
    </lineage>
</organism>
<feature type="region of interest" description="Disordered" evidence="6">
    <location>
        <begin position="104"/>
        <end position="126"/>
    </location>
</feature>
<sequence>MMAKFKCFLVFLVVAVTVCRSQVDPPPATTTTSTTDMSLLTTTSSSTLDGAVLLQAEGLRLGELSKQMAETNRALEELLATKLRDIHYASVIGELHVKWNTSETRRRRDKNNVVEPTSATSSENGQKTLHWLQSSLAEMKGEIVDLNRSVNVSKQLQQQQETAGQLQLTRFDVTVLQAQVADETAHRQQINQSIQQVHDDVQRLDHHQQLNAAQLERLENNMADIRLELQLSHKMLAMADEHEEPVVNMLKTKKNQRRRTRSVIDDDNEEEMNRLSTMATTTTTTSFQQQQQQPRHKIRHHRSELKHEVHTLRKMVKTLAGEQHDLQKQMVLLSQLRTTAESNVHKMETELKAVLKRLDSQPSCASSHHNAEDVAEISAQNKKLAESVDRLTLKVSGVDQVQSSTLQLFEAMERLEERYDDNISELQREVAKLEYNDGQLTSTVHTLKEDQSEQSELVKSMRTTTTLLQEQVQADQIRSALLLAKLTNNTLTMMNQSHGQQVQNWRLAQLQQSIQTAQSIDSLKESLAHLEHEYNNLAHNLPHDCRDVSSTGVNYILPRESSEVVKVYCDQETSGGGWTVIQRRSDGKEDFNRNWAAYKTGFGTVLGEFWLGNDNLHRLTKDNTTMLRVDLWDIYGQYWWAEYDSFLVGSENEGYSVQFHGYTGNASDAMASYHQSMKFSTRDNDQDLSNTNCADSYQGGWWYSHCQHVNINGKYALGLTWYDSLENEWIALAKVEMKVRDKRIFNQPATTTTAASAITPSVH</sequence>
<dbReference type="OrthoDB" id="6425181at2759"/>
<evidence type="ECO:0000256" key="2">
    <source>
        <dbReference type="ARBA" id="ARBA00022525"/>
    </source>
</evidence>
<evidence type="ECO:0000256" key="1">
    <source>
        <dbReference type="ARBA" id="ARBA00004613"/>
    </source>
</evidence>
<feature type="compositionally biased region" description="Polar residues" evidence="6">
    <location>
        <begin position="114"/>
        <end position="126"/>
    </location>
</feature>
<evidence type="ECO:0000256" key="5">
    <source>
        <dbReference type="SAM" id="Coils"/>
    </source>
</evidence>
<comment type="caution">
    <text evidence="9">The sequence shown here is derived from an EMBL/GenBank/DDBJ whole genome shotgun (WGS) entry which is preliminary data.</text>
</comment>
<dbReference type="NCBIfam" id="NF040941">
    <property type="entry name" value="GGGWT_bact"/>
    <property type="match status" value="1"/>
</dbReference>
<protein>
    <recommendedName>
        <fullName evidence="8">Fibrinogen C-terminal domain-containing protein</fullName>
    </recommendedName>
</protein>
<name>A0A8J2WMR6_9CRUS</name>
<evidence type="ECO:0000256" key="4">
    <source>
        <dbReference type="ARBA" id="ARBA00023180"/>
    </source>
</evidence>
<evidence type="ECO:0000256" key="3">
    <source>
        <dbReference type="ARBA" id="ARBA00023157"/>
    </source>
</evidence>
<dbReference type="GO" id="GO:0005577">
    <property type="term" value="C:fibrinogen complex"/>
    <property type="evidence" value="ECO:0007669"/>
    <property type="project" value="TreeGrafter"/>
</dbReference>
<feature type="domain" description="Fibrinogen C-terminal" evidence="8">
    <location>
        <begin position="536"/>
        <end position="743"/>
    </location>
</feature>
<feature type="coiled-coil region" evidence="5">
    <location>
        <begin position="374"/>
        <end position="436"/>
    </location>
</feature>
<dbReference type="InterPro" id="IPR002181">
    <property type="entry name" value="Fibrinogen_a/b/g_C_dom"/>
</dbReference>
<feature type="compositionally biased region" description="Low complexity" evidence="6">
    <location>
        <begin position="280"/>
        <end position="293"/>
    </location>
</feature>
<accession>A0A8J2WMR6</accession>
<dbReference type="Pfam" id="PF00147">
    <property type="entry name" value="Fibrinogen_C"/>
    <property type="match status" value="1"/>
</dbReference>
<keyword evidence="3" id="KW-1015">Disulfide bond</keyword>
<dbReference type="GO" id="GO:0034116">
    <property type="term" value="P:positive regulation of heterotypic cell-cell adhesion"/>
    <property type="evidence" value="ECO:0007669"/>
    <property type="project" value="TreeGrafter"/>
</dbReference>
<dbReference type="InterPro" id="IPR036056">
    <property type="entry name" value="Fibrinogen-like_C"/>
</dbReference>
<dbReference type="Proteomes" id="UP000789390">
    <property type="component" value="Unassembled WGS sequence"/>
</dbReference>
<dbReference type="Gene3D" id="3.90.215.10">
    <property type="entry name" value="Gamma Fibrinogen, chain A, domain 1"/>
    <property type="match status" value="1"/>
</dbReference>
<comment type="subcellular location">
    <subcellularLocation>
        <location evidence="1">Secreted</location>
    </subcellularLocation>
</comment>
<evidence type="ECO:0000256" key="7">
    <source>
        <dbReference type="SAM" id="SignalP"/>
    </source>
</evidence>
<evidence type="ECO:0000259" key="8">
    <source>
        <dbReference type="PROSITE" id="PS51406"/>
    </source>
</evidence>
<dbReference type="InterPro" id="IPR037579">
    <property type="entry name" value="FIB_ANG-like"/>
</dbReference>
<dbReference type="PANTHER" id="PTHR47221">
    <property type="entry name" value="FIBRINOGEN ALPHA CHAIN"/>
    <property type="match status" value="1"/>
</dbReference>
<keyword evidence="4" id="KW-0325">Glycoprotein</keyword>
<evidence type="ECO:0000313" key="9">
    <source>
        <dbReference type="EMBL" id="CAH0112134.1"/>
    </source>
</evidence>
<dbReference type="SUPFAM" id="SSF56496">
    <property type="entry name" value="Fibrinogen C-terminal domain-like"/>
    <property type="match status" value="1"/>
</dbReference>
<dbReference type="EMBL" id="CAKKLH010000323">
    <property type="protein sequence ID" value="CAH0112134.1"/>
    <property type="molecule type" value="Genomic_DNA"/>
</dbReference>
<feature type="chain" id="PRO_5035144428" description="Fibrinogen C-terminal domain-containing protein" evidence="7">
    <location>
        <begin position="22"/>
        <end position="763"/>
    </location>
</feature>
<dbReference type="CDD" id="cd00087">
    <property type="entry name" value="FReD"/>
    <property type="match status" value="1"/>
</dbReference>
<feature type="signal peptide" evidence="7">
    <location>
        <begin position="1"/>
        <end position="21"/>
    </location>
</feature>
<dbReference type="InterPro" id="IPR014716">
    <property type="entry name" value="Fibrinogen_a/b/g_C_1"/>
</dbReference>